<dbReference type="PROSITE" id="PS50005">
    <property type="entry name" value="TPR"/>
    <property type="match status" value="2"/>
</dbReference>
<dbReference type="EMBL" id="CP013002">
    <property type="protein sequence ID" value="ALL13904.1"/>
    <property type="molecule type" value="Genomic_DNA"/>
</dbReference>
<name>A0A0P0P0C7_9CAUL</name>
<evidence type="ECO:0000313" key="6">
    <source>
        <dbReference type="Proteomes" id="UP000056905"/>
    </source>
</evidence>
<sequence length="186" mass="19994">MSPRILIGAALLVTATLAGGPASASTLVLGGGAAKDCSTAAIDGRADQKSVLTCTIALETETLNFRDRARTYVNRGVLQLRQRDFATAREDFDAASKIDPDLGEAWVNRGATFVGEERYSDALGEIDKGLALGVKDPEKAWFNRGLANEGLGDLKSAYQDYSKAAELDPAWDAPKKELMRFSIKRP</sequence>
<dbReference type="RefSeq" id="WP_062147482.1">
    <property type="nucleotide sequence ID" value="NZ_CP013002.1"/>
</dbReference>
<protein>
    <submittedName>
        <fullName evidence="5">Uncharacterized protein</fullName>
    </submittedName>
</protein>
<dbReference type="PANTHER" id="PTHR44858:SF1">
    <property type="entry name" value="UDP-N-ACETYLGLUCOSAMINE--PEPTIDE N-ACETYLGLUCOSAMINYLTRANSFERASE SPINDLY-RELATED"/>
    <property type="match status" value="1"/>
</dbReference>
<dbReference type="STRING" id="69395.AQ619_11470"/>
<dbReference type="Proteomes" id="UP000056905">
    <property type="component" value="Chromosome"/>
</dbReference>
<dbReference type="AlphaFoldDB" id="A0A0P0P0C7"/>
<keyword evidence="2 3" id="KW-0802">TPR repeat</keyword>
<proteinExistence type="predicted"/>
<keyword evidence="1" id="KW-0677">Repeat</keyword>
<feature type="chain" id="PRO_5006052612" evidence="4">
    <location>
        <begin position="25"/>
        <end position="186"/>
    </location>
</feature>
<accession>A0A0P0P0C7</accession>
<evidence type="ECO:0000313" key="5">
    <source>
        <dbReference type="EMBL" id="ALL13904.1"/>
    </source>
</evidence>
<evidence type="ECO:0000256" key="3">
    <source>
        <dbReference type="PROSITE-ProRule" id="PRU00339"/>
    </source>
</evidence>
<evidence type="ECO:0000256" key="2">
    <source>
        <dbReference type="ARBA" id="ARBA00022803"/>
    </source>
</evidence>
<dbReference type="Pfam" id="PF00515">
    <property type="entry name" value="TPR_1"/>
    <property type="match status" value="1"/>
</dbReference>
<feature type="repeat" description="TPR" evidence="3">
    <location>
        <begin position="138"/>
        <end position="171"/>
    </location>
</feature>
<feature type="signal peptide" evidence="4">
    <location>
        <begin position="1"/>
        <end position="24"/>
    </location>
</feature>
<dbReference type="InterPro" id="IPR050498">
    <property type="entry name" value="Ycf3"/>
</dbReference>
<keyword evidence="6" id="KW-1185">Reference proteome</keyword>
<reference evidence="5 6" key="1">
    <citation type="submission" date="2015-10" db="EMBL/GenBank/DDBJ databases">
        <title>Conservation of the essential genome among Caulobacter and Brevundimonas species.</title>
        <authorList>
            <person name="Scott D."/>
            <person name="Ely B."/>
        </authorList>
    </citation>
    <scope>NUCLEOTIDE SEQUENCE [LARGE SCALE GENOMIC DNA]</scope>
    <source>
        <strain evidence="5 6">CB4</strain>
    </source>
</reference>
<dbReference type="InterPro" id="IPR011990">
    <property type="entry name" value="TPR-like_helical_dom_sf"/>
</dbReference>
<dbReference type="InterPro" id="IPR019734">
    <property type="entry name" value="TPR_rpt"/>
</dbReference>
<dbReference type="Gene3D" id="1.25.40.10">
    <property type="entry name" value="Tetratricopeptide repeat domain"/>
    <property type="match status" value="1"/>
</dbReference>
<organism evidence="5 6">
    <name type="scientific">Caulobacter henricii</name>
    <dbReference type="NCBI Taxonomy" id="69395"/>
    <lineage>
        <taxon>Bacteria</taxon>
        <taxon>Pseudomonadati</taxon>
        <taxon>Pseudomonadota</taxon>
        <taxon>Alphaproteobacteria</taxon>
        <taxon>Caulobacterales</taxon>
        <taxon>Caulobacteraceae</taxon>
        <taxon>Caulobacter</taxon>
    </lineage>
</organism>
<gene>
    <name evidence="5" type="ORF">AQ619_11470</name>
</gene>
<evidence type="ECO:0000256" key="4">
    <source>
        <dbReference type="SAM" id="SignalP"/>
    </source>
</evidence>
<dbReference type="Pfam" id="PF13432">
    <property type="entry name" value="TPR_16"/>
    <property type="match status" value="1"/>
</dbReference>
<dbReference type="SMART" id="SM00028">
    <property type="entry name" value="TPR"/>
    <property type="match status" value="3"/>
</dbReference>
<evidence type="ECO:0000256" key="1">
    <source>
        <dbReference type="ARBA" id="ARBA00022737"/>
    </source>
</evidence>
<dbReference type="SUPFAM" id="SSF48452">
    <property type="entry name" value="TPR-like"/>
    <property type="match status" value="1"/>
</dbReference>
<dbReference type="OrthoDB" id="7594766at2"/>
<dbReference type="PANTHER" id="PTHR44858">
    <property type="entry name" value="TETRATRICOPEPTIDE REPEAT PROTEIN 6"/>
    <property type="match status" value="1"/>
</dbReference>
<keyword evidence="4" id="KW-0732">Signal</keyword>
<dbReference type="KEGG" id="chq:AQ619_11470"/>
<feature type="repeat" description="TPR" evidence="3">
    <location>
        <begin position="69"/>
        <end position="102"/>
    </location>
</feature>